<evidence type="ECO:0000313" key="2">
    <source>
        <dbReference type="EMBL" id="KAF7419834.1"/>
    </source>
</evidence>
<evidence type="ECO:0000256" key="1">
    <source>
        <dbReference type="SAM" id="MobiDB-lite"/>
    </source>
</evidence>
<reference evidence="2" key="1">
    <citation type="journal article" date="2020" name="G3 (Bethesda)">
        <title>High-Quality Assemblies for Three Invasive Social Wasps from the &lt;i&gt;Vespula&lt;/i&gt; Genus.</title>
        <authorList>
            <person name="Harrop T.W.R."/>
            <person name="Guhlin J."/>
            <person name="McLaughlin G.M."/>
            <person name="Permina E."/>
            <person name="Stockwell P."/>
            <person name="Gilligan J."/>
            <person name="Le Lec M.F."/>
            <person name="Gruber M.A.M."/>
            <person name="Quinn O."/>
            <person name="Lovegrove M."/>
            <person name="Duncan E.J."/>
            <person name="Remnant E.J."/>
            <person name="Van Eeckhoven J."/>
            <person name="Graham B."/>
            <person name="Knapp R.A."/>
            <person name="Langford K.W."/>
            <person name="Kronenberg Z."/>
            <person name="Press M.O."/>
            <person name="Eacker S.M."/>
            <person name="Wilson-Rankin E.E."/>
            <person name="Purcell J."/>
            <person name="Lester P.J."/>
            <person name="Dearden P.K."/>
        </authorList>
    </citation>
    <scope>NUCLEOTIDE SEQUENCE</scope>
    <source>
        <strain evidence="2">Volc-1</strain>
    </source>
</reference>
<evidence type="ECO:0000313" key="3">
    <source>
        <dbReference type="Proteomes" id="UP000600918"/>
    </source>
</evidence>
<feature type="region of interest" description="Disordered" evidence="1">
    <location>
        <begin position="120"/>
        <end position="150"/>
    </location>
</feature>
<proteinExistence type="predicted"/>
<protein>
    <submittedName>
        <fullName evidence="2">Uncharacterized protein</fullName>
    </submittedName>
</protein>
<comment type="caution">
    <text evidence="2">The sequence shown here is derived from an EMBL/GenBank/DDBJ whole genome shotgun (WGS) entry which is preliminary data.</text>
</comment>
<dbReference type="EMBL" id="JACSDY010000009">
    <property type="protein sequence ID" value="KAF7419834.1"/>
    <property type="molecule type" value="Genomic_DNA"/>
</dbReference>
<feature type="compositionally biased region" description="Acidic residues" evidence="1">
    <location>
        <begin position="135"/>
        <end position="150"/>
    </location>
</feature>
<keyword evidence="3" id="KW-1185">Reference proteome</keyword>
<dbReference type="Proteomes" id="UP000600918">
    <property type="component" value="Unassembled WGS sequence"/>
</dbReference>
<name>A0A834NX42_VESPE</name>
<sequence length="150" mass="15287">MRVEGSPRSSAICTPASTFGCVKQPRKPLILPTAGATTAAATAAVTATAKATAAATAATATATATAIAAAAATTSREAFSSGGANYRCQARNVRPTSIVASEGNLETGAIDRFNDIYCSSFEEERREEGTRNDDGGDDDDDDDDDDDGGE</sequence>
<dbReference type="AlphaFoldDB" id="A0A834NX42"/>
<feature type="compositionally biased region" description="Basic and acidic residues" evidence="1">
    <location>
        <begin position="122"/>
        <end position="134"/>
    </location>
</feature>
<organism evidence="2 3">
    <name type="scientific">Vespula pensylvanica</name>
    <name type="common">Western yellow jacket</name>
    <name type="synonym">Wasp</name>
    <dbReference type="NCBI Taxonomy" id="30213"/>
    <lineage>
        <taxon>Eukaryota</taxon>
        <taxon>Metazoa</taxon>
        <taxon>Ecdysozoa</taxon>
        <taxon>Arthropoda</taxon>
        <taxon>Hexapoda</taxon>
        <taxon>Insecta</taxon>
        <taxon>Pterygota</taxon>
        <taxon>Neoptera</taxon>
        <taxon>Endopterygota</taxon>
        <taxon>Hymenoptera</taxon>
        <taxon>Apocrita</taxon>
        <taxon>Aculeata</taxon>
        <taxon>Vespoidea</taxon>
        <taxon>Vespidae</taxon>
        <taxon>Vespinae</taxon>
        <taxon>Vespula</taxon>
    </lineage>
</organism>
<accession>A0A834NX42</accession>
<gene>
    <name evidence="2" type="ORF">H0235_010131</name>
</gene>
<dbReference type="PROSITE" id="PS51257">
    <property type="entry name" value="PROKAR_LIPOPROTEIN"/>
    <property type="match status" value="1"/>
</dbReference>